<dbReference type="GeneID" id="24111003"/>
<organism evidence="2 3">
    <name type="scientific">Pseudozyma hubeiensis (strain SY62)</name>
    <name type="common">Yeast</name>
    <dbReference type="NCBI Taxonomy" id="1305764"/>
    <lineage>
        <taxon>Eukaryota</taxon>
        <taxon>Fungi</taxon>
        <taxon>Dikarya</taxon>
        <taxon>Basidiomycota</taxon>
        <taxon>Ustilaginomycotina</taxon>
        <taxon>Ustilaginomycetes</taxon>
        <taxon>Ustilaginales</taxon>
        <taxon>Ustilaginaceae</taxon>
        <taxon>Pseudozyma</taxon>
    </lineage>
</organism>
<accession>R9PA55</accession>
<feature type="region of interest" description="Disordered" evidence="1">
    <location>
        <begin position="57"/>
        <end position="88"/>
    </location>
</feature>
<proteinExistence type="predicted"/>
<protein>
    <submittedName>
        <fullName evidence="2">Ribosome biogenesis protein Urb1</fullName>
    </submittedName>
</protein>
<dbReference type="EMBL" id="DF238815">
    <property type="protein sequence ID" value="GAC98137.1"/>
    <property type="molecule type" value="Genomic_DNA"/>
</dbReference>
<feature type="compositionally biased region" description="Basic and acidic residues" evidence="1">
    <location>
        <begin position="69"/>
        <end position="88"/>
    </location>
</feature>
<keyword evidence="3" id="KW-1185">Reference proteome</keyword>
<feature type="compositionally biased region" description="Polar residues" evidence="1">
    <location>
        <begin position="57"/>
        <end position="68"/>
    </location>
</feature>
<dbReference type="AlphaFoldDB" id="R9PA55"/>
<sequence length="130" mass="14787">MLCDSIFSDGVSVECSRHFGRFANPKLPTHCSRNPATFEWHSKCRCDMILRVPTQNRKIANNQDITQSTRDRQTESSKRSRDAQSMDDLARYLRRGSGMDERLAYDMTVSELTNISSWEAGGSSSSCSRR</sequence>
<evidence type="ECO:0000313" key="2">
    <source>
        <dbReference type="EMBL" id="GAC98137.1"/>
    </source>
</evidence>
<dbReference type="RefSeq" id="XP_012191724.1">
    <property type="nucleotide sequence ID" value="XM_012336334.1"/>
</dbReference>
<reference evidence="3" key="1">
    <citation type="journal article" date="2013" name="Genome Announc.">
        <title>Draft genome sequence of the basidiomycetous yeast-like fungus Pseudozyma hubeiensis SY62, which produces an abundant amount of the biosurfactant mannosylerythritol lipids.</title>
        <authorList>
            <person name="Konishi M."/>
            <person name="Hatada Y."/>
            <person name="Horiuchi J."/>
        </authorList>
    </citation>
    <scope>NUCLEOTIDE SEQUENCE [LARGE SCALE GENOMIC DNA]</scope>
    <source>
        <strain evidence="3">SY62</strain>
    </source>
</reference>
<evidence type="ECO:0000313" key="3">
    <source>
        <dbReference type="Proteomes" id="UP000014071"/>
    </source>
</evidence>
<name>R9PA55_PSEHS</name>
<dbReference type="HOGENOM" id="CLU_1939076_0_0_1"/>
<evidence type="ECO:0000256" key="1">
    <source>
        <dbReference type="SAM" id="MobiDB-lite"/>
    </source>
</evidence>
<dbReference type="Proteomes" id="UP000014071">
    <property type="component" value="Unassembled WGS sequence"/>
</dbReference>
<gene>
    <name evidence="2" type="ORF">PHSY_005726</name>
</gene>